<dbReference type="PANTHER" id="PTHR23150">
    <property type="entry name" value="SULFATASE MODIFYING FACTOR 1, 2"/>
    <property type="match status" value="1"/>
</dbReference>
<dbReference type="InterPro" id="IPR051043">
    <property type="entry name" value="Sulfatase_Mod_Factor_Kinase"/>
</dbReference>
<reference evidence="6 7" key="1">
    <citation type="submission" date="2019-03" db="EMBL/GenBank/DDBJ databases">
        <title>Efficiently degradation of phenoxyalkanoic acid herbicides by Cupriavidus oxalaticus strain X32.</title>
        <authorList>
            <person name="Sheng X."/>
        </authorList>
    </citation>
    <scope>NUCLEOTIDE SEQUENCE [LARGE SCALE GENOMIC DNA]</scope>
    <source>
        <strain evidence="6 7">X32</strain>
    </source>
</reference>
<dbReference type="Pfam" id="PF03781">
    <property type="entry name" value="FGE-sulfatase"/>
    <property type="match status" value="2"/>
</dbReference>
<proteinExistence type="predicted"/>
<keyword evidence="1" id="KW-0560">Oxidoreductase</keyword>
<dbReference type="AlphaFoldDB" id="A0A4P7L3P8"/>
<feature type="domain" description="Sulfatase-modifying factor enzyme-like" evidence="4">
    <location>
        <begin position="332"/>
        <end position="398"/>
    </location>
</feature>
<evidence type="ECO:0000313" key="7">
    <source>
        <dbReference type="Proteomes" id="UP000295294"/>
    </source>
</evidence>
<dbReference type="InterPro" id="IPR016187">
    <property type="entry name" value="CTDL_fold"/>
</dbReference>
<feature type="domain" description="Sulfatase-modifying factor enzyme-like" evidence="4">
    <location>
        <begin position="188"/>
        <end position="323"/>
    </location>
</feature>
<dbReference type="RefSeq" id="WP_135702761.1">
    <property type="nucleotide sequence ID" value="NZ_CP038634.1"/>
</dbReference>
<dbReference type="InterPro" id="IPR042095">
    <property type="entry name" value="SUMF_sf"/>
</dbReference>
<evidence type="ECO:0000259" key="5">
    <source>
        <dbReference type="Pfam" id="PF12867"/>
    </source>
</evidence>
<dbReference type="SUPFAM" id="SSF56436">
    <property type="entry name" value="C-type lectin-like"/>
    <property type="match status" value="1"/>
</dbReference>
<evidence type="ECO:0000313" key="6">
    <source>
        <dbReference type="EMBL" id="QBY49900.1"/>
    </source>
</evidence>
<evidence type="ECO:0000256" key="1">
    <source>
        <dbReference type="ARBA" id="ARBA00023002"/>
    </source>
</evidence>
<dbReference type="InterPro" id="IPR024775">
    <property type="entry name" value="DinB-like"/>
</dbReference>
<evidence type="ECO:0000256" key="2">
    <source>
        <dbReference type="ARBA" id="ARBA00023004"/>
    </source>
</evidence>
<protein>
    <submittedName>
        <fullName evidence="6">Ergothioneine biosynthesis protein EgtB</fullName>
    </submittedName>
</protein>
<dbReference type="KEGG" id="cox:E0W60_01320"/>
<sequence>MTIGSEGGAARRINKFGLDAAFTDAHRRTWAILQDLSPSQWQVRYDPGINPPLWEYAHVAWFTEHWVLRDPRPGAGGRLVASLPSMLDNADRFFDSSLVPHTDRWKLALPPLREVRGYVAAVLERVRASLAVADDTDQALYFFRLALFHEDMHAEALTYMRQTLDYPLHAPLGMPSIAPGAGSAAAGGGTFLMGAPAGGDGFVFDNEKWAHPVHLAPFRIDRTCVSNAEFADFVAAGGYRDPQWWSGDGRAWLQQGGLAHPGRWRRPAGGPPGQWALRWFGQWVPLPPEQPVCHINAYEAEAYCRWAGKRLPTEAEWEYAATHDLIRWGRAVWEWTADPFVPYAGFSPDPYQEYSAPWFHTHRSVRGGSFATHARMKHPRYRNFYLPHRSDLFVGFRCCG</sequence>
<dbReference type="Gene3D" id="1.20.120.450">
    <property type="entry name" value="dinb family like domain"/>
    <property type="match status" value="1"/>
</dbReference>
<dbReference type="InterPro" id="IPR005532">
    <property type="entry name" value="SUMF_dom"/>
</dbReference>
<evidence type="ECO:0000256" key="3">
    <source>
        <dbReference type="ARBA" id="ARBA00037882"/>
    </source>
</evidence>
<organism evidence="6 7">
    <name type="scientific">Cupriavidus oxalaticus</name>
    <dbReference type="NCBI Taxonomy" id="96344"/>
    <lineage>
        <taxon>Bacteria</taxon>
        <taxon>Pseudomonadati</taxon>
        <taxon>Pseudomonadota</taxon>
        <taxon>Betaproteobacteria</taxon>
        <taxon>Burkholderiales</taxon>
        <taxon>Burkholderiaceae</taxon>
        <taxon>Cupriavidus</taxon>
    </lineage>
</organism>
<comment type="pathway">
    <text evidence="3">Amino-acid biosynthesis; ergothioneine biosynthesis.</text>
</comment>
<feature type="domain" description="DinB-like" evidence="5">
    <location>
        <begin position="22"/>
        <end position="153"/>
    </location>
</feature>
<name>A0A4P7L3P8_9BURK</name>
<keyword evidence="2" id="KW-0408">Iron</keyword>
<dbReference type="OrthoDB" id="9768004at2"/>
<dbReference type="EMBL" id="CP038634">
    <property type="protein sequence ID" value="QBY49900.1"/>
    <property type="molecule type" value="Genomic_DNA"/>
</dbReference>
<dbReference type="InterPro" id="IPR030809">
    <property type="entry name" value="EgtB_signatur"/>
</dbReference>
<dbReference type="InterPro" id="IPR034660">
    <property type="entry name" value="DinB/YfiT-like"/>
</dbReference>
<dbReference type="Proteomes" id="UP000295294">
    <property type="component" value="Chromosome 1"/>
</dbReference>
<dbReference type="Pfam" id="PF12867">
    <property type="entry name" value="DinB_2"/>
    <property type="match status" value="1"/>
</dbReference>
<evidence type="ECO:0000259" key="4">
    <source>
        <dbReference type="Pfam" id="PF03781"/>
    </source>
</evidence>
<dbReference type="SUPFAM" id="SSF109854">
    <property type="entry name" value="DinB/YfiT-like putative metalloenzymes"/>
    <property type="match status" value="1"/>
</dbReference>
<gene>
    <name evidence="6" type="primary">egtB</name>
    <name evidence="6" type="ORF">E0W60_01320</name>
</gene>
<dbReference type="NCBIfam" id="TIGR04373">
    <property type="entry name" value="egtB_X_signatur"/>
    <property type="match status" value="1"/>
</dbReference>
<dbReference type="Gene3D" id="3.90.1580.10">
    <property type="entry name" value="paralog of FGE (formylglycine-generating enzyme)"/>
    <property type="match status" value="2"/>
</dbReference>
<dbReference type="NCBIfam" id="NF041186">
    <property type="entry name" value="SenA"/>
    <property type="match status" value="1"/>
</dbReference>
<accession>A0A4P7L3P8</accession>